<evidence type="ECO:0000259" key="1">
    <source>
        <dbReference type="Pfam" id="PF01370"/>
    </source>
</evidence>
<dbReference type="PANTHER" id="PTHR48079">
    <property type="entry name" value="PROTEIN YEEZ"/>
    <property type="match status" value="1"/>
</dbReference>
<accession>A0ABS4QKW0</accession>
<dbReference type="SUPFAM" id="SSF51735">
    <property type="entry name" value="NAD(P)-binding Rossmann-fold domains"/>
    <property type="match status" value="1"/>
</dbReference>
<sequence>MSDLHIVTGAGPVGSTLAEQLAAAGKQVRVLTRSGGGPDHPLVERRRVDATRPEQLAGEFEGAAAVYHCAGASEYSAKAWRAELIPAQQTVLDEAGKTGTVVVCAENLYSYGRVDRPITENMPRTADFGKPGVRTDLVRAREAHATPTISVGAADFLGPYVRNSLSGEQLFGPIVAGKKAKALGRLDVPHSFTYVPDLAAAMIRAAADESLWNSFLHAPSAPAVTQRELIDLIGRAAGVGKPQVMALSPWMLKAIGLVSPAMRELAEMSYQGSAPFVLDSSASEKRLDLRPTPLDVAVTATVDWWKTQA</sequence>
<dbReference type="InterPro" id="IPR051783">
    <property type="entry name" value="NAD(P)-dependent_oxidoreduct"/>
</dbReference>
<dbReference type="RefSeq" id="WP_209894859.1">
    <property type="nucleotide sequence ID" value="NZ_JAGGMR010000001.1"/>
</dbReference>
<feature type="domain" description="NAD-dependent epimerase/dehydratase" evidence="1">
    <location>
        <begin position="6"/>
        <end position="208"/>
    </location>
</feature>
<evidence type="ECO:0000313" key="2">
    <source>
        <dbReference type="EMBL" id="MBP2192193.1"/>
    </source>
</evidence>
<evidence type="ECO:0000313" key="3">
    <source>
        <dbReference type="Proteomes" id="UP001519325"/>
    </source>
</evidence>
<organism evidence="2 3">
    <name type="scientific">Nocardia goodfellowii</name>
    <dbReference type="NCBI Taxonomy" id="882446"/>
    <lineage>
        <taxon>Bacteria</taxon>
        <taxon>Bacillati</taxon>
        <taxon>Actinomycetota</taxon>
        <taxon>Actinomycetes</taxon>
        <taxon>Mycobacteriales</taxon>
        <taxon>Nocardiaceae</taxon>
        <taxon>Nocardia</taxon>
    </lineage>
</organism>
<keyword evidence="3" id="KW-1185">Reference proteome</keyword>
<reference evidence="2 3" key="1">
    <citation type="submission" date="2021-03" db="EMBL/GenBank/DDBJ databases">
        <title>Sequencing the genomes of 1000 actinobacteria strains.</title>
        <authorList>
            <person name="Klenk H.-P."/>
        </authorList>
    </citation>
    <scope>NUCLEOTIDE SEQUENCE [LARGE SCALE GENOMIC DNA]</scope>
    <source>
        <strain evidence="2 3">DSM 45516</strain>
    </source>
</reference>
<gene>
    <name evidence="2" type="ORF">BJ987_005094</name>
</gene>
<comment type="caution">
    <text evidence="2">The sequence shown here is derived from an EMBL/GenBank/DDBJ whole genome shotgun (WGS) entry which is preliminary data.</text>
</comment>
<name>A0ABS4QKW0_9NOCA</name>
<dbReference type="InterPro" id="IPR001509">
    <property type="entry name" value="Epimerase_deHydtase"/>
</dbReference>
<dbReference type="Pfam" id="PF01370">
    <property type="entry name" value="Epimerase"/>
    <property type="match status" value="1"/>
</dbReference>
<dbReference type="EMBL" id="JAGGMR010000001">
    <property type="protein sequence ID" value="MBP2192193.1"/>
    <property type="molecule type" value="Genomic_DNA"/>
</dbReference>
<proteinExistence type="predicted"/>
<dbReference type="PANTHER" id="PTHR48079:SF6">
    <property type="entry name" value="NAD(P)-BINDING DOMAIN-CONTAINING PROTEIN-RELATED"/>
    <property type="match status" value="1"/>
</dbReference>
<protein>
    <submittedName>
        <fullName evidence="2">Nucleoside-diphosphate-sugar epimerase</fullName>
    </submittedName>
</protein>
<dbReference type="Gene3D" id="3.40.50.720">
    <property type="entry name" value="NAD(P)-binding Rossmann-like Domain"/>
    <property type="match status" value="1"/>
</dbReference>
<dbReference type="Proteomes" id="UP001519325">
    <property type="component" value="Unassembled WGS sequence"/>
</dbReference>
<dbReference type="InterPro" id="IPR036291">
    <property type="entry name" value="NAD(P)-bd_dom_sf"/>
</dbReference>